<dbReference type="GO" id="GO:0003700">
    <property type="term" value="F:DNA-binding transcription factor activity"/>
    <property type="evidence" value="ECO:0007669"/>
    <property type="project" value="TreeGrafter"/>
</dbReference>
<evidence type="ECO:0000256" key="2">
    <source>
        <dbReference type="ARBA" id="ARBA00023125"/>
    </source>
</evidence>
<evidence type="ECO:0000313" key="7">
    <source>
        <dbReference type="Proteomes" id="UP000193087"/>
    </source>
</evidence>
<evidence type="ECO:0000256" key="4">
    <source>
        <dbReference type="PROSITE-ProRule" id="PRU00335"/>
    </source>
</evidence>
<dbReference type="InterPro" id="IPR050109">
    <property type="entry name" value="HTH-type_TetR-like_transc_reg"/>
</dbReference>
<dbReference type="GO" id="GO:0000976">
    <property type="term" value="F:transcription cis-regulatory region binding"/>
    <property type="evidence" value="ECO:0007669"/>
    <property type="project" value="TreeGrafter"/>
</dbReference>
<organism evidence="6 7">
    <name type="scientific">Mycobacterium riyadhense</name>
    <dbReference type="NCBI Taxonomy" id="486698"/>
    <lineage>
        <taxon>Bacteria</taxon>
        <taxon>Bacillati</taxon>
        <taxon>Actinomycetota</taxon>
        <taxon>Actinomycetes</taxon>
        <taxon>Mycobacteriales</taxon>
        <taxon>Mycobacteriaceae</taxon>
        <taxon>Mycobacterium</taxon>
    </lineage>
</organism>
<keyword evidence="7" id="KW-1185">Reference proteome</keyword>
<dbReference type="PRINTS" id="PR00455">
    <property type="entry name" value="HTHTETR"/>
</dbReference>
<dbReference type="InterPro" id="IPR001647">
    <property type="entry name" value="HTH_TetR"/>
</dbReference>
<gene>
    <name evidence="6" type="ORF">AWC22_18620</name>
</gene>
<dbReference type="Gene3D" id="1.10.10.60">
    <property type="entry name" value="Homeodomain-like"/>
    <property type="match status" value="1"/>
</dbReference>
<keyword evidence="1" id="KW-0805">Transcription regulation</keyword>
<dbReference type="SUPFAM" id="SSF46689">
    <property type="entry name" value="Homeodomain-like"/>
    <property type="match status" value="1"/>
</dbReference>
<dbReference type="PANTHER" id="PTHR30055">
    <property type="entry name" value="HTH-TYPE TRANSCRIPTIONAL REGULATOR RUTR"/>
    <property type="match status" value="1"/>
</dbReference>
<name>A0A1X2CUY7_9MYCO</name>
<feature type="DNA-binding region" description="H-T-H motif" evidence="4">
    <location>
        <begin position="18"/>
        <end position="37"/>
    </location>
</feature>
<proteinExistence type="predicted"/>
<reference evidence="6 7" key="1">
    <citation type="submission" date="2016-01" db="EMBL/GenBank/DDBJ databases">
        <title>The new phylogeny of the genus Mycobacterium.</title>
        <authorList>
            <person name="Tarcisio F."/>
            <person name="Conor M."/>
            <person name="Antonella G."/>
            <person name="Elisabetta G."/>
            <person name="Giulia F.S."/>
            <person name="Sara T."/>
            <person name="Anna F."/>
            <person name="Clotilde B."/>
            <person name="Roberto B."/>
            <person name="Veronica D.S."/>
            <person name="Fabio R."/>
            <person name="Monica P."/>
            <person name="Olivier J."/>
            <person name="Enrico T."/>
            <person name="Nicola S."/>
        </authorList>
    </citation>
    <scope>NUCLEOTIDE SEQUENCE [LARGE SCALE GENOMIC DNA]</scope>
    <source>
        <strain evidence="6 7">DSM 45176</strain>
    </source>
</reference>
<feature type="domain" description="HTH tetR-type" evidence="5">
    <location>
        <begin position="1"/>
        <end position="55"/>
    </location>
</feature>
<dbReference type="InterPro" id="IPR036271">
    <property type="entry name" value="Tet_transcr_reg_TetR-rel_C_sf"/>
</dbReference>
<dbReference type="Proteomes" id="UP000193087">
    <property type="component" value="Unassembled WGS sequence"/>
</dbReference>
<protein>
    <recommendedName>
        <fullName evidence="5">HTH tetR-type domain-containing protein</fullName>
    </recommendedName>
</protein>
<evidence type="ECO:0000256" key="3">
    <source>
        <dbReference type="ARBA" id="ARBA00023163"/>
    </source>
</evidence>
<dbReference type="PROSITE" id="PS50977">
    <property type="entry name" value="HTH_TETR_2"/>
    <property type="match status" value="1"/>
</dbReference>
<keyword evidence="3" id="KW-0804">Transcription</keyword>
<comment type="caution">
    <text evidence="6">The sequence shown here is derived from an EMBL/GenBank/DDBJ whole genome shotgun (WGS) entry which is preliminary data.</text>
</comment>
<evidence type="ECO:0000313" key="6">
    <source>
        <dbReference type="EMBL" id="ORW79716.1"/>
    </source>
</evidence>
<dbReference type="InterPro" id="IPR011075">
    <property type="entry name" value="TetR_C"/>
</dbReference>
<dbReference type="Gene3D" id="1.10.357.10">
    <property type="entry name" value="Tetracycline Repressor, domain 2"/>
    <property type="match status" value="1"/>
</dbReference>
<evidence type="ECO:0000256" key="1">
    <source>
        <dbReference type="ARBA" id="ARBA00023015"/>
    </source>
</evidence>
<accession>A0A1X2CUY7</accession>
<dbReference type="InterPro" id="IPR009057">
    <property type="entry name" value="Homeodomain-like_sf"/>
</dbReference>
<dbReference type="Pfam" id="PF16859">
    <property type="entry name" value="TetR_C_11"/>
    <property type="match status" value="1"/>
</dbReference>
<keyword evidence="2 4" id="KW-0238">DNA-binding</keyword>
<dbReference type="STRING" id="486698.AWC22_18620"/>
<dbReference type="PANTHER" id="PTHR30055:SF148">
    <property type="entry name" value="TETR-FAMILY TRANSCRIPTIONAL REGULATOR"/>
    <property type="match status" value="1"/>
</dbReference>
<dbReference type="AlphaFoldDB" id="A0A1X2CUY7"/>
<dbReference type="EMBL" id="LQPQ01000072">
    <property type="protein sequence ID" value="ORW79716.1"/>
    <property type="molecule type" value="Genomic_DNA"/>
</dbReference>
<sequence length="179" mass="19269">MISATLEELAESGYSGVSPEGVATRAGVHKTTIYRRWRTKVALVLDAMLHQAEQTVAVPDTGSLRGDLMELARRSVAIQTSPAGVAVVRAVAGESPANPELAAASSQFWTERLRLDRTIVERARARGEIDARAASRPVIEALLAPLYFRLLVTGEPLNDDFIEGVVELVFAACVDVQAD</sequence>
<dbReference type="Pfam" id="PF00440">
    <property type="entry name" value="TetR_N"/>
    <property type="match status" value="1"/>
</dbReference>
<evidence type="ECO:0000259" key="5">
    <source>
        <dbReference type="PROSITE" id="PS50977"/>
    </source>
</evidence>
<dbReference type="SUPFAM" id="SSF48498">
    <property type="entry name" value="Tetracyclin repressor-like, C-terminal domain"/>
    <property type="match status" value="1"/>
</dbReference>